<evidence type="ECO:0000313" key="1">
    <source>
        <dbReference type="EMBL" id="CAG7871057.1"/>
    </source>
</evidence>
<feature type="non-terminal residue" evidence="1">
    <location>
        <position position="72"/>
    </location>
</feature>
<organism evidence="1 2">
    <name type="scientific">Brassica campestris</name>
    <name type="common">Field mustard</name>
    <dbReference type="NCBI Taxonomy" id="3711"/>
    <lineage>
        <taxon>Eukaryota</taxon>
        <taxon>Viridiplantae</taxon>
        <taxon>Streptophyta</taxon>
        <taxon>Embryophyta</taxon>
        <taxon>Tracheophyta</taxon>
        <taxon>Spermatophyta</taxon>
        <taxon>Magnoliopsida</taxon>
        <taxon>eudicotyledons</taxon>
        <taxon>Gunneridae</taxon>
        <taxon>Pentapetalae</taxon>
        <taxon>rosids</taxon>
        <taxon>malvids</taxon>
        <taxon>Brassicales</taxon>
        <taxon>Brassicaceae</taxon>
        <taxon>Brassiceae</taxon>
        <taxon>Brassica</taxon>
    </lineage>
</organism>
<accession>A0A8D9D5K1</accession>
<name>A0A8D9D5K1_BRACM</name>
<dbReference type="EMBL" id="LS974622">
    <property type="protein sequence ID" value="CAG7871057.1"/>
    <property type="molecule type" value="Genomic_DNA"/>
</dbReference>
<dbReference type="Proteomes" id="UP000694005">
    <property type="component" value="Chromosome A06"/>
</dbReference>
<evidence type="ECO:0000313" key="2">
    <source>
        <dbReference type="Proteomes" id="UP000694005"/>
    </source>
</evidence>
<reference evidence="1 2" key="1">
    <citation type="submission" date="2021-07" db="EMBL/GenBank/DDBJ databases">
        <authorList>
            <consortium name="Genoscope - CEA"/>
            <person name="William W."/>
        </authorList>
    </citation>
    <scope>NUCLEOTIDE SEQUENCE [LARGE SCALE GENOMIC DNA]</scope>
</reference>
<proteinExistence type="predicted"/>
<sequence>MQPACAQVSAKSILTGALKSKRVNSSLHVHSKGPHDHWAELIHPFSTLAVQYAWPRSYHNKNKGKMLTLGWM</sequence>
<dbReference type="AlphaFoldDB" id="A0A8D9D5K1"/>
<dbReference type="Gramene" id="A06p32970.2_BraZ1">
    <property type="protein sequence ID" value="A06p32970.2_BraZ1.CDS"/>
    <property type="gene ID" value="A06g32970.2_BraZ1"/>
</dbReference>
<protein>
    <submittedName>
        <fullName evidence="1">Uncharacterized protein</fullName>
    </submittedName>
</protein>
<gene>
    <name evidence="1" type="ORF">BRAPAZ1V2_A06P32970.2</name>
</gene>